<feature type="transmembrane region" description="Helical" evidence="1">
    <location>
        <begin position="162"/>
        <end position="188"/>
    </location>
</feature>
<keyword evidence="3" id="KW-1185">Reference proteome</keyword>
<protein>
    <submittedName>
        <fullName evidence="2">Uncharacterized protein</fullName>
    </submittedName>
</protein>
<keyword evidence="1" id="KW-0812">Transmembrane</keyword>
<accession>A0A3M7T070</accession>
<name>A0A3M7T070_BRAPC</name>
<gene>
    <name evidence="2" type="ORF">BpHYR1_050425</name>
</gene>
<comment type="caution">
    <text evidence="2">The sequence shown here is derived from an EMBL/GenBank/DDBJ whole genome shotgun (WGS) entry which is preliminary data.</text>
</comment>
<proteinExistence type="predicted"/>
<dbReference type="Proteomes" id="UP000276133">
    <property type="component" value="Unassembled WGS sequence"/>
</dbReference>
<organism evidence="2 3">
    <name type="scientific">Brachionus plicatilis</name>
    <name type="common">Marine rotifer</name>
    <name type="synonym">Brachionus muelleri</name>
    <dbReference type="NCBI Taxonomy" id="10195"/>
    <lineage>
        <taxon>Eukaryota</taxon>
        <taxon>Metazoa</taxon>
        <taxon>Spiralia</taxon>
        <taxon>Gnathifera</taxon>
        <taxon>Rotifera</taxon>
        <taxon>Eurotatoria</taxon>
        <taxon>Monogononta</taxon>
        <taxon>Pseudotrocha</taxon>
        <taxon>Ploima</taxon>
        <taxon>Brachionidae</taxon>
        <taxon>Brachionus</taxon>
    </lineage>
</organism>
<sequence>MGLVDDEYVPVDGAQSGLVHAHHFVGGEQHVKFDAGALAHPARLEAGAHAIVVERELVFSDDGARLLSAQVRDHVHVGRPLFELALPIDQGGEGHGDQKGPARVVLFEERVDEGDRLDGLAQAHFVGQDDVGALGPREAQPVQALELIGVQAAARLVQVRRLLVVLFARLFFLVHVVVVVRLVALFSFSSAAATAAFVERALELPVEVDLLLPVFDLRGHWARVHLPCRLVVRQIAPLNQY</sequence>
<dbReference type="OrthoDB" id="7492309at2759"/>
<keyword evidence="1" id="KW-1133">Transmembrane helix</keyword>
<dbReference type="EMBL" id="REGN01000515">
    <property type="protein sequence ID" value="RNA41345.1"/>
    <property type="molecule type" value="Genomic_DNA"/>
</dbReference>
<reference evidence="2 3" key="1">
    <citation type="journal article" date="2018" name="Sci. Rep.">
        <title>Genomic signatures of local adaptation to the degree of environmental predictability in rotifers.</title>
        <authorList>
            <person name="Franch-Gras L."/>
            <person name="Hahn C."/>
            <person name="Garcia-Roger E.M."/>
            <person name="Carmona M.J."/>
            <person name="Serra M."/>
            <person name="Gomez A."/>
        </authorList>
    </citation>
    <scope>NUCLEOTIDE SEQUENCE [LARGE SCALE GENOMIC DNA]</scope>
    <source>
        <strain evidence="2">HYR1</strain>
    </source>
</reference>
<evidence type="ECO:0000313" key="2">
    <source>
        <dbReference type="EMBL" id="RNA41345.1"/>
    </source>
</evidence>
<keyword evidence="1" id="KW-0472">Membrane</keyword>
<dbReference type="AlphaFoldDB" id="A0A3M7T070"/>
<evidence type="ECO:0000256" key="1">
    <source>
        <dbReference type="SAM" id="Phobius"/>
    </source>
</evidence>
<evidence type="ECO:0000313" key="3">
    <source>
        <dbReference type="Proteomes" id="UP000276133"/>
    </source>
</evidence>